<evidence type="ECO:0000256" key="10">
    <source>
        <dbReference type="SAM" id="Coils"/>
    </source>
</evidence>
<dbReference type="Gene3D" id="3.30.565.10">
    <property type="entry name" value="Histidine kinase-like ATPase, C-terminal domain"/>
    <property type="match status" value="1"/>
</dbReference>
<feature type="coiled-coil region" evidence="10">
    <location>
        <begin position="360"/>
        <end position="394"/>
    </location>
</feature>
<feature type="domain" description="Histidine kinase" evidence="12">
    <location>
        <begin position="551"/>
        <end position="638"/>
    </location>
</feature>
<organism evidence="13 14">
    <name type="scientific">Pedobacter rhizosphaerae</name>
    <dbReference type="NCBI Taxonomy" id="390241"/>
    <lineage>
        <taxon>Bacteria</taxon>
        <taxon>Pseudomonadati</taxon>
        <taxon>Bacteroidota</taxon>
        <taxon>Sphingobacteriia</taxon>
        <taxon>Sphingobacteriales</taxon>
        <taxon>Sphingobacteriaceae</taxon>
        <taxon>Pedobacter</taxon>
    </lineage>
</organism>
<dbReference type="Proteomes" id="UP000199572">
    <property type="component" value="Unassembled WGS sequence"/>
</dbReference>
<dbReference type="InterPro" id="IPR050482">
    <property type="entry name" value="Sensor_HK_TwoCompSys"/>
</dbReference>
<dbReference type="Pfam" id="PF13181">
    <property type="entry name" value="TPR_8"/>
    <property type="match status" value="3"/>
</dbReference>
<dbReference type="Gene3D" id="1.25.40.10">
    <property type="entry name" value="Tetratricopeptide repeat domain"/>
    <property type="match status" value="2"/>
</dbReference>
<evidence type="ECO:0000256" key="11">
    <source>
        <dbReference type="SAM" id="Phobius"/>
    </source>
</evidence>
<evidence type="ECO:0000259" key="12">
    <source>
        <dbReference type="PROSITE" id="PS50109"/>
    </source>
</evidence>
<evidence type="ECO:0000256" key="5">
    <source>
        <dbReference type="ARBA" id="ARBA00022741"/>
    </source>
</evidence>
<dbReference type="STRING" id="390241.SAMN04488023_14517"/>
<dbReference type="OrthoDB" id="9778366at2"/>
<dbReference type="AlphaFoldDB" id="A0A1H9VNL2"/>
<accession>A0A1H9VNL2</accession>
<dbReference type="GO" id="GO:0000155">
    <property type="term" value="F:phosphorelay sensor kinase activity"/>
    <property type="evidence" value="ECO:0007669"/>
    <property type="project" value="InterPro"/>
</dbReference>
<evidence type="ECO:0000313" key="14">
    <source>
        <dbReference type="Proteomes" id="UP000199572"/>
    </source>
</evidence>
<evidence type="ECO:0000256" key="3">
    <source>
        <dbReference type="ARBA" id="ARBA00022553"/>
    </source>
</evidence>
<evidence type="ECO:0000256" key="8">
    <source>
        <dbReference type="ARBA" id="ARBA00023012"/>
    </source>
</evidence>
<evidence type="ECO:0000256" key="4">
    <source>
        <dbReference type="ARBA" id="ARBA00022679"/>
    </source>
</evidence>
<dbReference type="InterPro" id="IPR005467">
    <property type="entry name" value="His_kinase_dom"/>
</dbReference>
<dbReference type="InterPro" id="IPR003594">
    <property type="entry name" value="HATPase_dom"/>
</dbReference>
<feature type="repeat" description="TPR" evidence="9">
    <location>
        <begin position="159"/>
        <end position="192"/>
    </location>
</feature>
<protein>
    <recommendedName>
        <fullName evidence="2">histidine kinase</fullName>
        <ecNumber evidence="2">2.7.13.3</ecNumber>
    </recommendedName>
</protein>
<keyword evidence="7" id="KW-0067">ATP-binding</keyword>
<dbReference type="Pfam" id="PF13424">
    <property type="entry name" value="TPR_12"/>
    <property type="match status" value="1"/>
</dbReference>
<dbReference type="GO" id="GO:0005524">
    <property type="term" value="F:ATP binding"/>
    <property type="evidence" value="ECO:0007669"/>
    <property type="project" value="UniProtKB-KW"/>
</dbReference>
<dbReference type="SUPFAM" id="SSF55874">
    <property type="entry name" value="ATPase domain of HSP90 chaperone/DNA topoisomerase II/histidine kinase"/>
    <property type="match status" value="1"/>
</dbReference>
<keyword evidence="11" id="KW-1133">Transmembrane helix</keyword>
<keyword evidence="3" id="KW-0597">Phosphoprotein</keyword>
<dbReference type="PANTHER" id="PTHR24421:SF10">
    <property type="entry name" value="NITRATE_NITRITE SENSOR PROTEIN NARQ"/>
    <property type="match status" value="1"/>
</dbReference>
<keyword evidence="5" id="KW-0547">Nucleotide-binding</keyword>
<dbReference type="EMBL" id="FOGG01000045">
    <property type="protein sequence ID" value="SES22793.1"/>
    <property type="molecule type" value="Genomic_DNA"/>
</dbReference>
<evidence type="ECO:0000256" key="7">
    <source>
        <dbReference type="ARBA" id="ARBA00022840"/>
    </source>
</evidence>
<dbReference type="GO" id="GO:0046983">
    <property type="term" value="F:protein dimerization activity"/>
    <property type="evidence" value="ECO:0007669"/>
    <property type="project" value="InterPro"/>
</dbReference>
<keyword evidence="9" id="KW-0802">TPR repeat</keyword>
<comment type="catalytic activity">
    <reaction evidence="1">
        <text>ATP + protein L-histidine = ADP + protein N-phospho-L-histidine.</text>
        <dbReference type="EC" id="2.7.13.3"/>
    </reaction>
</comment>
<gene>
    <name evidence="13" type="ORF">SAMN04488023_14517</name>
</gene>
<dbReference type="EC" id="2.7.13.3" evidence="2"/>
<dbReference type="PROSITE" id="PS50005">
    <property type="entry name" value="TPR"/>
    <property type="match status" value="2"/>
</dbReference>
<dbReference type="InterPro" id="IPR011712">
    <property type="entry name" value="Sig_transdc_His_kin_sub3_dim/P"/>
</dbReference>
<evidence type="ECO:0000313" key="13">
    <source>
        <dbReference type="EMBL" id="SES22793.1"/>
    </source>
</evidence>
<dbReference type="SMART" id="SM00028">
    <property type="entry name" value="TPR"/>
    <property type="match status" value="6"/>
</dbReference>
<dbReference type="Pfam" id="PF02518">
    <property type="entry name" value="HATPase_c"/>
    <property type="match status" value="1"/>
</dbReference>
<sequence>MRLTLTDWQRYVFLLLLNLFLLQLSLPVFGKSQKLDTIYVRTLIDEVPALMRSDEAEARKKMAIIARLSNQLKYKHGQVESAFFRSWLKYRHSPVDTCIASIDSALRHIADISKDPAEIKFYILKGQCYVKKTRFDLAVSNFNAALKIAEIKKDVVNKNGVLLSIGWAYMEDGKPKEAITFFNEIVTLNPQLDYPNRATVMCNIASCYNMLGNYQLAEEKAVLGIDAAKRTSSMTDLANGLNILARSYYQRGKFSEAINYLKEASQAREKVEDPAMLASDYLELADVYLKIKQPQQAVLYAKRAESIASKNKIELKLQGAYETLASSYQSAGDYKNAALYFNRLISLKDSISSGNYSKALAELQVKYDSEKKASENLKLKKENLESKLDISNKQKWLVVLVSGLLLVIASGIYIYYLIQNRYRAKRAEEQVLEQKQKAVAILETEENERRRIAGDLHDGVCQTLAAISLQLKKAIKNGADFEKVDFLIDRAGEEVRAISHQMTPELLRQVGLVKAIKYSVDQLNDAESGVHFSLYYHVEFENINDVMGVVVYRSFQELINNVLKHAKARNVSIQLIINEEEVLLMVEDDGQGFDKNNGKYGLGLNNLESRIKIFDGHLTLDTTLNRGTTAILKFTSLRFITESKYTDA</sequence>
<dbReference type="InterPro" id="IPR011990">
    <property type="entry name" value="TPR-like_helical_dom_sf"/>
</dbReference>
<dbReference type="Pfam" id="PF07730">
    <property type="entry name" value="HisKA_3"/>
    <property type="match status" value="1"/>
</dbReference>
<evidence type="ECO:0000256" key="1">
    <source>
        <dbReference type="ARBA" id="ARBA00000085"/>
    </source>
</evidence>
<proteinExistence type="predicted"/>
<keyword evidence="4" id="KW-0808">Transferase</keyword>
<keyword evidence="11" id="KW-0472">Membrane</keyword>
<feature type="repeat" description="TPR" evidence="9">
    <location>
        <begin position="318"/>
        <end position="351"/>
    </location>
</feature>
<keyword evidence="10" id="KW-0175">Coiled coil</keyword>
<keyword evidence="8" id="KW-0902">Two-component regulatory system</keyword>
<dbReference type="PROSITE" id="PS50109">
    <property type="entry name" value="HIS_KIN"/>
    <property type="match status" value="1"/>
</dbReference>
<dbReference type="CDD" id="cd16917">
    <property type="entry name" value="HATPase_UhpB-NarQ-NarX-like"/>
    <property type="match status" value="1"/>
</dbReference>
<keyword evidence="6" id="KW-0418">Kinase</keyword>
<dbReference type="GO" id="GO:0016020">
    <property type="term" value="C:membrane"/>
    <property type="evidence" value="ECO:0007669"/>
    <property type="project" value="InterPro"/>
</dbReference>
<evidence type="ECO:0000256" key="6">
    <source>
        <dbReference type="ARBA" id="ARBA00022777"/>
    </source>
</evidence>
<evidence type="ECO:0000256" key="2">
    <source>
        <dbReference type="ARBA" id="ARBA00012438"/>
    </source>
</evidence>
<dbReference type="InterPro" id="IPR036890">
    <property type="entry name" value="HATPase_C_sf"/>
</dbReference>
<dbReference type="InterPro" id="IPR019734">
    <property type="entry name" value="TPR_rpt"/>
</dbReference>
<dbReference type="RefSeq" id="WP_090888954.1">
    <property type="nucleotide sequence ID" value="NZ_FOGG01000045.1"/>
</dbReference>
<keyword evidence="14" id="KW-1185">Reference proteome</keyword>
<dbReference type="Gene3D" id="1.20.5.1930">
    <property type="match status" value="1"/>
</dbReference>
<feature type="transmembrane region" description="Helical" evidence="11">
    <location>
        <begin position="396"/>
        <end position="418"/>
    </location>
</feature>
<dbReference type="PANTHER" id="PTHR24421">
    <property type="entry name" value="NITRATE/NITRITE SENSOR PROTEIN NARX-RELATED"/>
    <property type="match status" value="1"/>
</dbReference>
<keyword evidence="11" id="KW-0812">Transmembrane</keyword>
<reference evidence="13 14" key="1">
    <citation type="submission" date="2016-10" db="EMBL/GenBank/DDBJ databases">
        <authorList>
            <person name="de Groot N.N."/>
        </authorList>
    </citation>
    <scope>NUCLEOTIDE SEQUENCE [LARGE SCALE GENOMIC DNA]</scope>
    <source>
        <strain evidence="13 14">DSM 18610</strain>
    </source>
</reference>
<name>A0A1H9VNL2_9SPHI</name>
<evidence type="ECO:0000256" key="9">
    <source>
        <dbReference type="PROSITE-ProRule" id="PRU00339"/>
    </source>
</evidence>
<dbReference type="SUPFAM" id="SSF48452">
    <property type="entry name" value="TPR-like"/>
    <property type="match status" value="2"/>
</dbReference>